<dbReference type="Proteomes" id="UP000784294">
    <property type="component" value="Unassembled WGS sequence"/>
</dbReference>
<protein>
    <submittedName>
        <fullName evidence="2">Uncharacterized protein</fullName>
    </submittedName>
</protein>
<proteinExistence type="predicted"/>
<feature type="compositionally biased region" description="Basic and acidic residues" evidence="1">
    <location>
        <begin position="167"/>
        <end position="183"/>
    </location>
</feature>
<feature type="region of interest" description="Disordered" evidence="1">
    <location>
        <begin position="167"/>
        <end position="208"/>
    </location>
</feature>
<keyword evidence="3" id="KW-1185">Reference proteome</keyword>
<evidence type="ECO:0000313" key="2">
    <source>
        <dbReference type="EMBL" id="VEL41108.1"/>
    </source>
</evidence>
<name>A0A448XNK5_9PLAT</name>
<dbReference type="AlphaFoldDB" id="A0A448XNK5"/>
<accession>A0A448XNK5</accession>
<organism evidence="2 3">
    <name type="scientific">Protopolystoma xenopodis</name>
    <dbReference type="NCBI Taxonomy" id="117903"/>
    <lineage>
        <taxon>Eukaryota</taxon>
        <taxon>Metazoa</taxon>
        <taxon>Spiralia</taxon>
        <taxon>Lophotrochozoa</taxon>
        <taxon>Platyhelminthes</taxon>
        <taxon>Monogenea</taxon>
        <taxon>Polyopisthocotylea</taxon>
        <taxon>Polystomatidea</taxon>
        <taxon>Polystomatidae</taxon>
        <taxon>Protopolystoma</taxon>
    </lineage>
</organism>
<sequence>MLSHRPSLPTAWPSLSLPLLSAATNPPARLVVARCLRRQPTTRVYPPTAAQTGRQTDRAGQSGHGQKKTSLAQSSSLCGRQQTDIHTDTHTCTHKHRNRHIHTPNWAKSPHPPGHYVRLGRYAKRDEILHSFLSSLLASGTVGPVSNRQLWCRRQLELSPSNEQLAEARLHETSNLEPRDRISRRSRSQPIGPLLIEPLTSGDRTPNTGFNHKPSCPPPDNHTCAVAELNCNLGLSYGI</sequence>
<reference evidence="2" key="1">
    <citation type="submission" date="2018-11" db="EMBL/GenBank/DDBJ databases">
        <authorList>
            <consortium name="Pathogen Informatics"/>
        </authorList>
    </citation>
    <scope>NUCLEOTIDE SEQUENCE</scope>
</reference>
<feature type="compositionally biased region" description="Polar residues" evidence="1">
    <location>
        <begin position="68"/>
        <end position="82"/>
    </location>
</feature>
<gene>
    <name evidence="2" type="ORF">PXEA_LOCUS34548</name>
</gene>
<comment type="caution">
    <text evidence="2">The sequence shown here is derived from an EMBL/GenBank/DDBJ whole genome shotgun (WGS) entry which is preliminary data.</text>
</comment>
<feature type="region of interest" description="Disordered" evidence="1">
    <location>
        <begin position="42"/>
        <end position="82"/>
    </location>
</feature>
<dbReference type="EMBL" id="CAAALY010267893">
    <property type="protein sequence ID" value="VEL41108.1"/>
    <property type="molecule type" value="Genomic_DNA"/>
</dbReference>
<evidence type="ECO:0000313" key="3">
    <source>
        <dbReference type="Proteomes" id="UP000784294"/>
    </source>
</evidence>
<evidence type="ECO:0000256" key="1">
    <source>
        <dbReference type="SAM" id="MobiDB-lite"/>
    </source>
</evidence>